<feature type="compositionally biased region" description="Low complexity" evidence="7">
    <location>
        <begin position="85"/>
        <end position="99"/>
    </location>
</feature>
<evidence type="ECO:0000256" key="6">
    <source>
        <dbReference type="SAM" id="Coils"/>
    </source>
</evidence>
<dbReference type="GO" id="GO:0005815">
    <property type="term" value="C:microtubule organizing center"/>
    <property type="evidence" value="ECO:0007669"/>
    <property type="project" value="UniProtKB-SubCell"/>
</dbReference>
<keyword evidence="2" id="KW-0963">Cytoplasm</keyword>
<feature type="region of interest" description="Disordered" evidence="7">
    <location>
        <begin position="19"/>
        <end position="370"/>
    </location>
</feature>
<proteinExistence type="predicted"/>
<organism evidence="9 10">
    <name type="scientific">Crepidotus variabilis</name>
    <dbReference type="NCBI Taxonomy" id="179855"/>
    <lineage>
        <taxon>Eukaryota</taxon>
        <taxon>Fungi</taxon>
        <taxon>Dikarya</taxon>
        <taxon>Basidiomycota</taxon>
        <taxon>Agaricomycotina</taxon>
        <taxon>Agaricomycetes</taxon>
        <taxon>Agaricomycetidae</taxon>
        <taxon>Agaricales</taxon>
        <taxon>Agaricineae</taxon>
        <taxon>Crepidotaceae</taxon>
        <taxon>Crepidotus</taxon>
    </lineage>
</organism>
<name>A0A9P6JRK9_9AGAR</name>
<evidence type="ECO:0000313" key="9">
    <source>
        <dbReference type="EMBL" id="KAF9530371.1"/>
    </source>
</evidence>
<feature type="region of interest" description="Disordered" evidence="7">
    <location>
        <begin position="516"/>
        <end position="560"/>
    </location>
</feature>
<evidence type="ECO:0000256" key="5">
    <source>
        <dbReference type="ARBA" id="ARBA00023212"/>
    </source>
</evidence>
<feature type="compositionally biased region" description="Polar residues" evidence="7">
    <location>
        <begin position="100"/>
        <end position="115"/>
    </location>
</feature>
<dbReference type="Pfam" id="PF10495">
    <property type="entry name" value="PACT_coil_coil"/>
    <property type="match status" value="1"/>
</dbReference>
<feature type="compositionally biased region" description="Basic and acidic residues" evidence="7">
    <location>
        <begin position="310"/>
        <end position="319"/>
    </location>
</feature>
<keyword evidence="4 6" id="KW-0175">Coiled coil</keyword>
<accession>A0A9P6JRK9</accession>
<evidence type="ECO:0000313" key="10">
    <source>
        <dbReference type="Proteomes" id="UP000807306"/>
    </source>
</evidence>
<feature type="region of interest" description="Disordered" evidence="7">
    <location>
        <begin position="1216"/>
        <end position="1237"/>
    </location>
</feature>
<reference evidence="9" key="1">
    <citation type="submission" date="2020-11" db="EMBL/GenBank/DDBJ databases">
        <authorList>
            <consortium name="DOE Joint Genome Institute"/>
            <person name="Ahrendt S."/>
            <person name="Riley R."/>
            <person name="Andreopoulos W."/>
            <person name="Labutti K."/>
            <person name="Pangilinan J."/>
            <person name="Ruiz-Duenas F.J."/>
            <person name="Barrasa J.M."/>
            <person name="Sanchez-Garcia M."/>
            <person name="Camarero S."/>
            <person name="Miyauchi S."/>
            <person name="Serrano A."/>
            <person name="Linde D."/>
            <person name="Babiker R."/>
            <person name="Drula E."/>
            <person name="Ayuso-Fernandez I."/>
            <person name="Pacheco R."/>
            <person name="Padilla G."/>
            <person name="Ferreira P."/>
            <person name="Barriuso J."/>
            <person name="Kellner H."/>
            <person name="Castanera R."/>
            <person name="Alfaro M."/>
            <person name="Ramirez L."/>
            <person name="Pisabarro A.G."/>
            <person name="Kuo A."/>
            <person name="Tritt A."/>
            <person name="Lipzen A."/>
            <person name="He G."/>
            <person name="Yan M."/>
            <person name="Ng V."/>
            <person name="Cullen D."/>
            <person name="Martin F."/>
            <person name="Rosso M.-N."/>
            <person name="Henrissat B."/>
            <person name="Hibbett D."/>
            <person name="Martinez A.T."/>
            <person name="Grigoriev I.V."/>
        </authorList>
    </citation>
    <scope>NUCLEOTIDE SEQUENCE</scope>
    <source>
        <strain evidence="9">CBS 506.95</strain>
    </source>
</reference>
<protein>
    <recommendedName>
        <fullName evidence="8">Pericentrin/AKAP-450 centrosomal targeting domain-containing protein</fullName>
    </recommendedName>
</protein>
<feature type="region of interest" description="Disordered" evidence="7">
    <location>
        <begin position="418"/>
        <end position="442"/>
    </location>
</feature>
<dbReference type="Proteomes" id="UP000807306">
    <property type="component" value="Unassembled WGS sequence"/>
</dbReference>
<feature type="compositionally biased region" description="Polar residues" evidence="7">
    <location>
        <begin position="75"/>
        <end position="84"/>
    </location>
</feature>
<feature type="compositionally biased region" description="Low complexity" evidence="7">
    <location>
        <begin position="234"/>
        <end position="257"/>
    </location>
</feature>
<evidence type="ECO:0000256" key="7">
    <source>
        <dbReference type="SAM" id="MobiDB-lite"/>
    </source>
</evidence>
<gene>
    <name evidence="9" type="ORF">CPB83DRAFT_850794</name>
</gene>
<feature type="region of interest" description="Disordered" evidence="7">
    <location>
        <begin position="631"/>
        <end position="661"/>
    </location>
</feature>
<dbReference type="PANTHER" id="PTHR45615:SF80">
    <property type="entry name" value="GRIP DOMAIN-CONTAINING PROTEIN"/>
    <property type="match status" value="1"/>
</dbReference>
<dbReference type="PANTHER" id="PTHR45615">
    <property type="entry name" value="MYOSIN HEAVY CHAIN, NON-MUSCLE"/>
    <property type="match status" value="1"/>
</dbReference>
<feature type="region of interest" description="Disordered" evidence="7">
    <location>
        <begin position="382"/>
        <end position="404"/>
    </location>
</feature>
<feature type="coiled-coil region" evidence="6">
    <location>
        <begin position="1237"/>
        <end position="1562"/>
    </location>
</feature>
<dbReference type="OrthoDB" id="2020852at2759"/>
<feature type="compositionally biased region" description="Low complexity" evidence="7">
    <location>
        <begin position="482"/>
        <end position="499"/>
    </location>
</feature>
<evidence type="ECO:0000256" key="1">
    <source>
        <dbReference type="ARBA" id="ARBA00004267"/>
    </source>
</evidence>
<feature type="region of interest" description="Disordered" evidence="7">
    <location>
        <begin position="458"/>
        <end position="499"/>
    </location>
</feature>
<dbReference type="EMBL" id="MU157840">
    <property type="protein sequence ID" value="KAF9530371.1"/>
    <property type="molecule type" value="Genomic_DNA"/>
</dbReference>
<feature type="compositionally biased region" description="Basic and acidic residues" evidence="7">
    <location>
        <begin position="209"/>
        <end position="220"/>
    </location>
</feature>
<feature type="compositionally biased region" description="Basic and acidic residues" evidence="7">
    <location>
        <begin position="190"/>
        <end position="201"/>
    </location>
</feature>
<dbReference type="GO" id="GO:0005737">
    <property type="term" value="C:cytoplasm"/>
    <property type="evidence" value="ECO:0007669"/>
    <property type="project" value="UniProtKB-ARBA"/>
</dbReference>
<feature type="compositionally biased region" description="Basic and acidic residues" evidence="7">
    <location>
        <begin position="327"/>
        <end position="337"/>
    </location>
</feature>
<feature type="coiled-coil region" evidence="6">
    <location>
        <begin position="672"/>
        <end position="903"/>
    </location>
</feature>
<feature type="compositionally biased region" description="Low complexity" evidence="7">
    <location>
        <begin position="521"/>
        <end position="541"/>
    </location>
</feature>
<evidence type="ECO:0000259" key="8">
    <source>
        <dbReference type="Pfam" id="PF10495"/>
    </source>
</evidence>
<feature type="coiled-coil region" evidence="6">
    <location>
        <begin position="1130"/>
        <end position="1185"/>
    </location>
</feature>
<comment type="caution">
    <text evidence="9">The sequence shown here is derived from an EMBL/GenBank/DDBJ whole genome shotgun (WGS) entry which is preliminary data.</text>
</comment>
<dbReference type="Gene3D" id="1.10.287.1490">
    <property type="match status" value="2"/>
</dbReference>
<sequence length="1716" mass="191526">MTTMLETPSRIWRRIEAIEHRDMPSLPSLPPFEDSAEEEEDDISEEHGDKLSRDFMMSAIHSTPTTTHHTATSTLPGGNTSSTERFANSIASRSNRSSRGFNASPRSQSLKNKTYASFEVPSLPTLGPTVATGPYSDQDYDDDDEGVKSKSSVPDIYLPPEEDENGERDFSLTEALESISRESSPPLHFDITREETPKKNQEISASFRSEAKPSPLEKYRNVALRRTNPRARTPSLTRTSSSDASSPPQTTPQSTRSFALPRSQTTSPIPASAIPLPRSRTASPAVVVVHRPEEDDEMASAEQDISVDTQETRSMDITDVHISPPRLDADSAERLEPDLDQTPFQHEVEQSQDTQEDPEPTFSTESDVTPYAINSRLATVNASSMQSPSLAFTPTPAFPRPRARFNLPAVPSELLSTPALQSRTEDENEATPSGDIVPSTPYNRPSFLLSVIHSTARPKMAAGTPHPHKFGSGTPSIAESTPAASGSANDSAASPNPQSAFANVTRRPRIGLAPRVSHPLSQAISAGASSGSDTSSPISAGGSQHVPWATPSPHYDGTADKASFISTASSHDLTTHQRGNTSFDPAMGFGAGQGVGRFNAGKLNTYLHGLNRRLQEENEVLVERLRQFEEGKKSDAGNASPGADDSGRRLSGGTRRRSSIGTVLGDVKEEMAEGWLEEKAEMEEMLEAYKEDLAACNSEKAQLEQALLHEQEERETDNARWKERLEERVQESLEGASKVVEQLDQKLKNAEDGARKMKEEANQINRAVRNMENVLAEVEGERDDALERASKAENLLESGKDDGGALADANERIAQLMADVRNTNGQVKGLEDEVMQSDARIDELEKEVKNDKRLIRDLEEELGSREDALADERAKISQLESVIRELDIQLQETKAYADELEQGAGDIGQEIHELKLQLGDAKEKISTMATARDEAAHGLETMENEAQAARKRERQLEEAVEAAEDRMLEDEEVIIGLKNRLASLERQKDLTSNSSRSTSKSSNEIVFSNSEYEALEQELDEANREKARLRALLDQSPARKAIEKAKNLKIEMLEREKEELLERNKALRSTVNEFTTPNKVLNSSGITPIHRQVLNMSIKVPKTPGGPLRDMSWLNSTGHDPSLTPLVSEIRRLQGELDRANDSIDDKLDKLEDAGLGVIGLTEKLEAARSRIITLEDEIADLKRKGDRRLRRLAHVRCQKCNIKVDFERITQADESSVDVSADHLPTEPPTPPTRTSEALKANLQSINAHLEELKNGWETEKKKLLGEKAVLEDAATRLNNQIKTSRAEAKKAVDGNRAVERAKTNVQTELDKAKQTIAVLENELSQERTKLRSVITEQERMHREKKQIMTDMQRTEGDMDGVKQQMQRLKKENQSLEKELRENANAEQRARLLETRVIENTDTIEQLRQERMLLAADHKELQQRFSEVTETANKLRNKHASMSTSHDNRRHELDMHLHEIDELKKALDDRAASLQRVSKEKEKLSVEKNNVAQTVAALESDLRRVKKDAEAFGRDLKLLRDEKEKLQRKNEEEIAKGERAKKQAQAQIRIITEQLDTEKDRVRVGEQMVDEWRAHVCAPSADANQIGKLKLQHNKECKGLIVQIRYLKAKFTRESLFRDDLTYQKHYLLVLLRQFEKSEHNIFVAIARIGFPVPPTTTTTSRRRSLKAAALVVIFLNRVKKSSAAWRVETSAKKSVAAALEDVRRRRAIAASDPR</sequence>
<feature type="compositionally biased region" description="Acidic residues" evidence="7">
    <location>
        <begin position="34"/>
        <end position="44"/>
    </location>
</feature>
<keyword evidence="3" id="KW-0597">Phosphoprotein</keyword>
<feature type="domain" description="Pericentrin/AKAP-450 centrosomal targeting" evidence="8">
    <location>
        <begin position="1611"/>
        <end position="1687"/>
    </location>
</feature>
<comment type="subcellular location">
    <subcellularLocation>
        <location evidence="1">Cytoplasm</location>
        <location evidence="1">Cytoskeleton</location>
        <location evidence="1">Microtubule organizing center</location>
    </subcellularLocation>
</comment>
<keyword evidence="5" id="KW-0206">Cytoskeleton</keyword>
<evidence type="ECO:0000256" key="2">
    <source>
        <dbReference type="ARBA" id="ARBA00022490"/>
    </source>
</evidence>
<keyword evidence="10" id="KW-1185">Reference proteome</keyword>
<dbReference type="SUPFAM" id="SSF90257">
    <property type="entry name" value="Myosin rod fragments"/>
    <property type="match status" value="1"/>
</dbReference>
<dbReference type="InterPro" id="IPR019528">
    <property type="entry name" value="PACT_domain"/>
</dbReference>
<evidence type="ECO:0000256" key="4">
    <source>
        <dbReference type="ARBA" id="ARBA00023054"/>
    </source>
</evidence>
<evidence type="ECO:0000256" key="3">
    <source>
        <dbReference type="ARBA" id="ARBA00022553"/>
    </source>
</evidence>
<feature type="compositionally biased region" description="Low complexity" evidence="7">
    <location>
        <begin position="58"/>
        <end position="74"/>
    </location>
</feature>
<feature type="coiled-coil region" evidence="6">
    <location>
        <begin position="932"/>
        <end position="1070"/>
    </location>
</feature>